<evidence type="ECO:0008006" key="3">
    <source>
        <dbReference type="Google" id="ProtNLM"/>
    </source>
</evidence>
<sequence>MAQYYQFSLFTLAGTAEDMSGGLMHPYSRTATPWTTHIARLPYRDRFGVVRGEFYAYKRRTALVDEYMSQVRSSILFRRGWILQEWLLSKRLLWYTPAGLFYECQEELPRAYDQAQIVYSRASEDLRAHLQLKASFHHSNEDILGFWYHALEVYSGQHLTKPEMDRILAVAGLAKELEPILSMRKRVIRGRVEEEEEVYAAGLWLRDIHHGLLWEQEHTRPLCTDKVDRVPSWSWASLMTPVRWPGKVSGTKPGFTTTGICFAQKKQHQVPDYTVYNGHHLRPSNRDIPAPQFDPTNMSACLHLRGKLHVVHIRGYLETEDNLKRAALSTTYAPVPKTSNWRAVCSAFRPEIIAGWASMEQMAAQHPGVCDDYGIAVYALIVSTRWLRHGLWLKTSEPVQDVLYVEEVADSQGVFKRLGVGRIGDRALIAEFEDAEERDIQLV</sequence>
<name>A0A8K0R6C7_9PLEO</name>
<dbReference type="AlphaFoldDB" id="A0A8K0R6C7"/>
<organism evidence="1 2">
    <name type="scientific">Paraphoma chrysanthemicola</name>
    <dbReference type="NCBI Taxonomy" id="798071"/>
    <lineage>
        <taxon>Eukaryota</taxon>
        <taxon>Fungi</taxon>
        <taxon>Dikarya</taxon>
        <taxon>Ascomycota</taxon>
        <taxon>Pezizomycotina</taxon>
        <taxon>Dothideomycetes</taxon>
        <taxon>Pleosporomycetidae</taxon>
        <taxon>Pleosporales</taxon>
        <taxon>Pleosporineae</taxon>
        <taxon>Phaeosphaeriaceae</taxon>
        <taxon>Paraphoma</taxon>
    </lineage>
</organism>
<evidence type="ECO:0000313" key="1">
    <source>
        <dbReference type="EMBL" id="KAH7087878.1"/>
    </source>
</evidence>
<gene>
    <name evidence="1" type="ORF">FB567DRAFT_525966</name>
</gene>
<keyword evidence="2" id="KW-1185">Reference proteome</keyword>
<dbReference type="PANTHER" id="PTHR33112:SF9">
    <property type="entry name" value="HETEROKARYON INCOMPATIBILITY DOMAIN-CONTAINING PROTEIN"/>
    <property type="match status" value="1"/>
</dbReference>
<accession>A0A8K0R6C7</accession>
<dbReference type="PANTHER" id="PTHR33112">
    <property type="entry name" value="DOMAIN PROTEIN, PUTATIVE-RELATED"/>
    <property type="match status" value="1"/>
</dbReference>
<evidence type="ECO:0000313" key="2">
    <source>
        <dbReference type="Proteomes" id="UP000813461"/>
    </source>
</evidence>
<protein>
    <recommendedName>
        <fullName evidence="3">Heterokaryon incompatibility domain-containing protein</fullName>
    </recommendedName>
</protein>
<dbReference type="EMBL" id="JAGMVJ010000009">
    <property type="protein sequence ID" value="KAH7087878.1"/>
    <property type="molecule type" value="Genomic_DNA"/>
</dbReference>
<dbReference type="OrthoDB" id="4161196at2759"/>
<comment type="caution">
    <text evidence="1">The sequence shown here is derived from an EMBL/GenBank/DDBJ whole genome shotgun (WGS) entry which is preliminary data.</text>
</comment>
<dbReference type="Proteomes" id="UP000813461">
    <property type="component" value="Unassembled WGS sequence"/>
</dbReference>
<reference evidence="1" key="1">
    <citation type="journal article" date="2021" name="Nat. Commun.">
        <title>Genetic determinants of endophytism in the Arabidopsis root mycobiome.</title>
        <authorList>
            <person name="Mesny F."/>
            <person name="Miyauchi S."/>
            <person name="Thiergart T."/>
            <person name="Pickel B."/>
            <person name="Atanasova L."/>
            <person name="Karlsson M."/>
            <person name="Huettel B."/>
            <person name="Barry K.W."/>
            <person name="Haridas S."/>
            <person name="Chen C."/>
            <person name="Bauer D."/>
            <person name="Andreopoulos W."/>
            <person name="Pangilinan J."/>
            <person name="LaButti K."/>
            <person name="Riley R."/>
            <person name="Lipzen A."/>
            <person name="Clum A."/>
            <person name="Drula E."/>
            <person name="Henrissat B."/>
            <person name="Kohler A."/>
            <person name="Grigoriev I.V."/>
            <person name="Martin F.M."/>
            <person name="Hacquard S."/>
        </authorList>
    </citation>
    <scope>NUCLEOTIDE SEQUENCE</scope>
    <source>
        <strain evidence="1">MPI-SDFR-AT-0120</strain>
    </source>
</reference>
<proteinExistence type="predicted"/>